<reference evidence="1 2" key="1">
    <citation type="submission" date="2013-01" db="EMBL/GenBank/DDBJ databases">
        <authorList>
            <person name="Inman J."/>
            <person name="Zafar N."/>
            <person name="Lorenzi H."/>
            <person name="Caler E."/>
        </authorList>
    </citation>
    <scope>NUCLEOTIDE SEQUENCE [LARGE SCALE GENOMIC DNA]</scope>
    <source>
        <strain evidence="1 2">HM-3:IMSS</strain>
    </source>
</reference>
<gene>
    <name evidence="1" type="ORF">KM1_216110</name>
</gene>
<name>M7WVR7_ENTHI</name>
<organism evidence="1 2">
    <name type="scientific">Entamoeba histolytica HM-3:IMSS</name>
    <dbReference type="NCBI Taxonomy" id="885315"/>
    <lineage>
        <taxon>Eukaryota</taxon>
        <taxon>Amoebozoa</taxon>
        <taxon>Evosea</taxon>
        <taxon>Archamoebae</taxon>
        <taxon>Mastigamoebida</taxon>
        <taxon>Entamoebidae</taxon>
        <taxon>Entamoeba</taxon>
    </lineage>
</organism>
<dbReference type="Proteomes" id="UP000030780">
    <property type="component" value="Unassembled WGS sequence"/>
</dbReference>
<evidence type="ECO:0000313" key="1">
    <source>
        <dbReference type="EMBL" id="EMS11828.1"/>
    </source>
</evidence>
<protein>
    <submittedName>
        <fullName evidence="1">Uncharacterized protein</fullName>
    </submittedName>
</protein>
<dbReference type="EMBL" id="KB638635">
    <property type="protein sequence ID" value="EMS11828.1"/>
    <property type="molecule type" value="Genomic_DNA"/>
</dbReference>
<proteinExistence type="predicted"/>
<dbReference type="AlphaFoldDB" id="M7WVR7"/>
<evidence type="ECO:0000313" key="2">
    <source>
        <dbReference type="Proteomes" id="UP000030780"/>
    </source>
</evidence>
<dbReference type="VEuPathDB" id="AmoebaDB:KM1_216110"/>
<sequence>MQTSTNILKHLLNKLSEDINTRLKTNITEEGRSLLYSFAHWAHCLIFIKGFSYDECLYKYLELLYQDLDNFLVNYENLANILTDILYFYKN</sequence>
<accession>M7WVR7</accession>